<dbReference type="GO" id="GO:0032259">
    <property type="term" value="P:methylation"/>
    <property type="evidence" value="ECO:0007669"/>
    <property type="project" value="UniProtKB-KW"/>
</dbReference>
<dbReference type="Proteomes" id="UP000598467">
    <property type="component" value="Unassembled WGS sequence"/>
</dbReference>
<proteinExistence type="predicted"/>
<dbReference type="Gene3D" id="3.40.50.150">
    <property type="entry name" value="Vaccinia Virus protein VP39"/>
    <property type="match status" value="1"/>
</dbReference>
<keyword evidence="2" id="KW-0808">Transferase</keyword>
<organism evidence="2 3">
    <name type="scientific">Roseibium aggregatum</name>
    <dbReference type="NCBI Taxonomy" id="187304"/>
    <lineage>
        <taxon>Bacteria</taxon>
        <taxon>Pseudomonadati</taxon>
        <taxon>Pseudomonadota</taxon>
        <taxon>Alphaproteobacteria</taxon>
        <taxon>Hyphomicrobiales</taxon>
        <taxon>Stappiaceae</taxon>
        <taxon>Roseibium</taxon>
    </lineage>
</organism>
<dbReference type="PANTHER" id="PTHR43861">
    <property type="entry name" value="TRANS-ACONITATE 2-METHYLTRANSFERASE-RELATED"/>
    <property type="match status" value="1"/>
</dbReference>
<dbReference type="SUPFAM" id="SSF53335">
    <property type="entry name" value="S-adenosyl-L-methionine-dependent methyltransferases"/>
    <property type="match status" value="1"/>
</dbReference>
<gene>
    <name evidence="2" type="ORF">HK439_23785</name>
</gene>
<dbReference type="InterPro" id="IPR029063">
    <property type="entry name" value="SAM-dependent_MTases_sf"/>
</dbReference>
<name>A0A926S760_9HYPH</name>
<reference evidence="2" key="1">
    <citation type="submission" date="2020-05" db="EMBL/GenBank/DDBJ databases">
        <title>Identification of trans-AT polyketide cluster in two marine bacteria, producers of a novel glutaramide-containing polyketide sesbanimide D and analogs.</title>
        <authorList>
            <person name="Kacar D."/>
            <person name="Rodriguez P."/>
            <person name="Canedo L."/>
            <person name="Gonzalez E."/>
            <person name="Galan B."/>
            <person name="De La Calle F."/>
            <person name="Garcia J.L."/>
        </authorList>
    </citation>
    <scope>NUCLEOTIDE SEQUENCE</scope>
    <source>
        <strain evidence="2">PHM038</strain>
    </source>
</reference>
<evidence type="ECO:0000313" key="3">
    <source>
        <dbReference type="Proteomes" id="UP000598467"/>
    </source>
</evidence>
<dbReference type="Pfam" id="PF08241">
    <property type="entry name" value="Methyltransf_11"/>
    <property type="match status" value="1"/>
</dbReference>
<protein>
    <submittedName>
        <fullName evidence="2">Methyltransferase domain-containing protein</fullName>
    </submittedName>
</protein>
<dbReference type="GO" id="GO:0008757">
    <property type="term" value="F:S-adenosylmethionine-dependent methyltransferase activity"/>
    <property type="evidence" value="ECO:0007669"/>
    <property type="project" value="InterPro"/>
</dbReference>
<dbReference type="EMBL" id="JABFCZ010000034">
    <property type="protein sequence ID" value="MBD1549293.1"/>
    <property type="molecule type" value="Genomic_DNA"/>
</dbReference>
<sequence length="360" mass="41589">MNLIDLVQRNDKILEKDENVGVGSKRWQGQDWRTITLKASDTAQIRISDICHIDRLKSFPPEIGWYATARGKGHVDVSLVNEDVVASTRITLGSSPVPIRIPWPTDPSDVRAETQLHLHFSREARFYDSILPGKHDFRILVHRRLKRKQITSLAIGKGIEIGPGAAPQIFNDRKIDVSYVEEMPKEKWQALYDSKGKRDLKKTDWSQYIIGTASDIPFENESLDFIFSSHVFEHLANPLGHLQKWHEKLKPGGRILAVVPDLDGTKDRRARPCTYQSLLEEYDEGIWTPQRRHFETYNQLRGNDFDVDKLMAKSFSIHVHFYNPGSMKHILEKAVEHFGFSKYEIISADNHKDFYFILEK</sequence>
<dbReference type="CDD" id="cd02440">
    <property type="entry name" value="AdoMet_MTases"/>
    <property type="match status" value="1"/>
</dbReference>
<keyword evidence="2" id="KW-0489">Methyltransferase</keyword>
<feature type="domain" description="Methyltransferase type 11" evidence="1">
    <location>
        <begin position="200"/>
        <end position="256"/>
    </location>
</feature>
<evidence type="ECO:0000259" key="1">
    <source>
        <dbReference type="Pfam" id="PF08241"/>
    </source>
</evidence>
<comment type="caution">
    <text evidence="2">The sequence shown here is derived from an EMBL/GenBank/DDBJ whole genome shotgun (WGS) entry which is preliminary data.</text>
</comment>
<dbReference type="InterPro" id="IPR013216">
    <property type="entry name" value="Methyltransf_11"/>
</dbReference>
<accession>A0A926S760</accession>
<evidence type="ECO:0000313" key="2">
    <source>
        <dbReference type="EMBL" id="MBD1549293.1"/>
    </source>
</evidence>
<dbReference type="RefSeq" id="WP_190293982.1">
    <property type="nucleotide sequence ID" value="NZ_JABFCZ010000034.1"/>
</dbReference>
<dbReference type="AlphaFoldDB" id="A0A926S760"/>